<evidence type="ECO:0000313" key="2">
    <source>
        <dbReference type="EMBL" id="QSR24235.1"/>
    </source>
</evidence>
<dbReference type="Proteomes" id="UP000662818">
    <property type="component" value="Chromosome"/>
</dbReference>
<reference evidence="2 3" key="1">
    <citation type="submission" date="2017-06" db="EMBL/GenBank/DDBJ databases">
        <title>Complete Genome Sequence of the Soil Carbazole-Degrading Bacterium Nocardioides aromaticivorans IC177.</title>
        <authorList>
            <person name="Vejarano F."/>
            <person name="Suzuki-Minakuchi C."/>
            <person name="Ohtsubo Y."/>
            <person name="Tsuda M."/>
            <person name="Okada K."/>
            <person name="Nojiri H."/>
        </authorList>
    </citation>
    <scope>NUCLEOTIDE SEQUENCE [LARGE SCALE GENOMIC DNA]</scope>
    <source>
        <strain evidence="2 3">IC177</strain>
    </source>
</reference>
<dbReference type="RefSeq" id="WP_207008096.1">
    <property type="nucleotide sequence ID" value="NZ_CP022295.1"/>
</dbReference>
<sequence length="87" mass="9386">MIIDDDVNAIVAPWIVVCTDLRSGFTTYAGPYPDGLRALEAAEWELREQRRTESGDFAFDVARLGDPTGLGAVAEPSPPPEPGAPTW</sequence>
<organism evidence="2 3">
    <name type="scientific">Nocardioides aromaticivorans</name>
    <dbReference type="NCBI Taxonomy" id="200618"/>
    <lineage>
        <taxon>Bacteria</taxon>
        <taxon>Bacillati</taxon>
        <taxon>Actinomycetota</taxon>
        <taxon>Actinomycetes</taxon>
        <taxon>Propionibacteriales</taxon>
        <taxon>Nocardioidaceae</taxon>
        <taxon>Nocardioides</taxon>
    </lineage>
</organism>
<evidence type="ECO:0000313" key="3">
    <source>
        <dbReference type="Proteomes" id="UP000662818"/>
    </source>
</evidence>
<name>A0ABX7PEX2_9ACTN</name>
<keyword evidence="3" id="KW-1185">Reference proteome</keyword>
<feature type="compositionally biased region" description="Pro residues" evidence="1">
    <location>
        <begin position="76"/>
        <end position="87"/>
    </location>
</feature>
<gene>
    <name evidence="2" type="ORF">CFH99_01175</name>
</gene>
<proteinExistence type="predicted"/>
<feature type="region of interest" description="Disordered" evidence="1">
    <location>
        <begin position="68"/>
        <end position="87"/>
    </location>
</feature>
<dbReference type="EMBL" id="CP022295">
    <property type="protein sequence ID" value="QSR24235.1"/>
    <property type="molecule type" value="Genomic_DNA"/>
</dbReference>
<protein>
    <submittedName>
        <fullName evidence="2">Uncharacterized protein</fullName>
    </submittedName>
</protein>
<accession>A0ABX7PEX2</accession>
<evidence type="ECO:0000256" key="1">
    <source>
        <dbReference type="SAM" id="MobiDB-lite"/>
    </source>
</evidence>